<evidence type="ECO:0000259" key="2">
    <source>
        <dbReference type="Pfam" id="PF02397"/>
    </source>
</evidence>
<evidence type="ECO:0000313" key="3">
    <source>
        <dbReference type="EMBL" id="MBN7797776.1"/>
    </source>
</evidence>
<sequence length="225" mass="25414">MQRLLDILLAGTAIVVLSPVLIPVVIALRFTGEGEIFYLQKRIGYGGRAFGVFKFATMLKDSPNMNTGTITVRGDPRVLPLGRFLRKTKINELPQLANILIGDMSLVGPRPQTERCFEAFPERSKMEVVKVRPGLSGIGSIVFRGEEDMIHESNDPECFYDQVIMPYKGLLEEWYVANRSLENYLKCIFVTVWVVIFPRSSLVWSAFKGLPRPPSELVRFVNYPG</sequence>
<dbReference type="Pfam" id="PF02397">
    <property type="entry name" value="Bac_transf"/>
    <property type="match status" value="1"/>
</dbReference>
<dbReference type="PANTHER" id="PTHR30576:SF20">
    <property type="entry name" value="QUINOVOSAMINEPHOSPHOTRANSFERAE-RELATED"/>
    <property type="match status" value="1"/>
</dbReference>
<proteinExistence type="inferred from homology"/>
<protein>
    <submittedName>
        <fullName evidence="3">Sugar transferase</fullName>
    </submittedName>
</protein>
<dbReference type="AlphaFoldDB" id="A0A939IKX0"/>
<comment type="similarity">
    <text evidence="1">Belongs to the bacterial sugar transferase family.</text>
</comment>
<reference evidence="3" key="1">
    <citation type="submission" date="2021-02" db="EMBL/GenBank/DDBJ databases">
        <title>PHA producing bacteria isolated from coastal sediment in Guangdong, Shenzhen.</title>
        <authorList>
            <person name="Zheng W."/>
            <person name="Yu S."/>
            <person name="Huang Y."/>
        </authorList>
    </citation>
    <scope>NUCLEOTIDE SEQUENCE</scope>
    <source>
        <strain evidence="3">TN14-10</strain>
    </source>
</reference>
<evidence type="ECO:0000256" key="1">
    <source>
        <dbReference type="ARBA" id="ARBA00006464"/>
    </source>
</evidence>
<feature type="domain" description="Bacterial sugar transferase" evidence="2">
    <location>
        <begin position="3"/>
        <end position="196"/>
    </location>
</feature>
<dbReference type="PANTHER" id="PTHR30576">
    <property type="entry name" value="COLANIC BIOSYNTHESIS UDP-GLUCOSE LIPID CARRIER TRANSFERASE"/>
    <property type="match status" value="1"/>
</dbReference>
<keyword evidence="4" id="KW-1185">Reference proteome</keyword>
<dbReference type="GO" id="GO:0016780">
    <property type="term" value="F:phosphotransferase activity, for other substituted phosphate groups"/>
    <property type="evidence" value="ECO:0007669"/>
    <property type="project" value="TreeGrafter"/>
</dbReference>
<name>A0A939IKX0_9GAMM</name>
<accession>A0A939IKX0</accession>
<dbReference type="Proteomes" id="UP000664303">
    <property type="component" value="Unassembled WGS sequence"/>
</dbReference>
<keyword evidence="3" id="KW-0808">Transferase</keyword>
<gene>
    <name evidence="3" type="ORF">JYP50_14290</name>
</gene>
<dbReference type="InterPro" id="IPR003362">
    <property type="entry name" value="Bact_transf"/>
</dbReference>
<comment type="caution">
    <text evidence="3">The sequence shown here is derived from an EMBL/GenBank/DDBJ whole genome shotgun (WGS) entry which is preliminary data.</text>
</comment>
<evidence type="ECO:0000313" key="4">
    <source>
        <dbReference type="Proteomes" id="UP000664303"/>
    </source>
</evidence>
<dbReference type="EMBL" id="JAFKCZ010000010">
    <property type="protein sequence ID" value="MBN7797776.1"/>
    <property type="molecule type" value="Genomic_DNA"/>
</dbReference>
<organism evidence="3 4">
    <name type="scientific">Parahaliea mediterranea</name>
    <dbReference type="NCBI Taxonomy" id="651086"/>
    <lineage>
        <taxon>Bacteria</taxon>
        <taxon>Pseudomonadati</taxon>
        <taxon>Pseudomonadota</taxon>
        <taxon>Gammaproteobacteria</taxon>
        <taxon>Cellvibrionales</taxon>
        <taxon>Halieaceae</taxon>
        <taxon>Parahaliea</taxon>
    </lineage>
</organism>